<comment type="caution">
    <text evidence="2">The sequence shown here is derived from an EMBL/GenBank/DDBJ whole genome shotgun (WGS) entry which is preliminary data.</text>
</comment>
<sequence length="110" mass="11368">MLTVYPEFEVGIPIICSNCPTNWPGALNLLGVGGDPSWGQSNDPPINGDRSAGNNFMTFDTGSNFGGGRDNAFPASDYGGDGSDNYYGNLDGVDPGGLGQNEGLPTSDMT</sequence>
<feature type="compositionally biased region" description="Polar residues" evidence="1">
    <location>
        <begin position="52"/>
        <end position="63"/>
    </location>
</feature>
<feature type="compositionally biased region" description="Low complexity" evidence="1">
    <location>
        <begin position="83"/>
        <end position="92"/>
    </location>
</feature>
<proteinExistence type="predicted"/>
<accession>A0A8S1CZ03</accession>
<dbReference type="Proteomes" id="UP000494165">
    <property type="component" value="Unassembled WGS sequence"/>
</dbReference>
<dbReference type="EMBL" id="CADEPI010000083">
    <property type="protein sequence ID" value="CAB3373263.1"/>
    <property type="molecule type" value="Genomic_DNA"/>
</dbReference>
<organism evidence="2 3">
    <name type="scientific">Cloeon dipterum</name>
    <dbReference type="NCBI Taxonomy" id="197152"/>
    <lineage>
        <taxon>Eukaryota</taxon>
        <taxon>Metazoa</taxon>
        <taxon>Ecdysozoa</taxon>
        <taxon>Arthropoda</taxon>
        <taxon>Hexapoda</taxon>
        <taxon>Insecta</taxon>
        <taxon>Pterygota</taxon>
        <taxon>Palaeoptera</taxon>
        <taxon>Ephemeroptera</taxon>
        <taxon>Pisciforma</taxon>
        <taxon>Baetidae</taxon>
        <taxon>Cloeon</taxon>
    </lineage>
</organism>
<evidence type="ECO:0000313" key="2">
    <source>
        <dbReference type="EMBL" id="CAB3373263.1"/>
    </source>
</evidence>
<reference evidence="2 3" key="1">
    <citation type="submission" date="2020-04" db="EMBL/GenBank/DDBJ databases">
        <authorList>
            <person name="Alioto T."/>
            <person name="Alioto T."/>
            <person name="Gomez Garrido J."/>
        </authorList>
    </citation>
    <scope>NUCLEOTIDE SEQUENCE [LARGE SCALE GENOMIC DNA]</scope>
</reference>
<feature type="region of interest" description="Disordered" evidence="1">
    <location>
        <begin position="37"/>
        <end position="110"/>
    </location>
</feature>
<protein>
    <submittedName>
        <fullName evidence="2">Uncharacterized protein</fullName>
    </submittedName>
</protein>
<gene>
    <name evidence="2" type="ORF">CLODIP_2_CD03675</name>
</gene>
<dbReference type="AlphaFoldDB" id="A0A8S1CZ03"/>
<name>A0A8S1CZ03_9INSE</name>
<evidence type="ECO:0000256" key="1">
    <source>
        <dbReference type="SAM" id="MobiDB-lite"/>
    </source>
</evidence>
<keyword evidence="3" id="KW-1185">Reference proteome</keyword>
<evidence type="ECO:0000313" key="3">
    <source>
        <dbReference type="Proteomes" id="UP000494165"/>
    </source>
</evidence>